<organism evidence="7 8">
    <name type="scientific">Aromia moschata</name>
    <dbReference type="NCBI Taxonomy" id="1265417"/>
    <lineage>
        <taxon>Eukaryota</taxon>
        <taxon>Metazoa</taxon>
        <taxon>Ecdysozoa</taxon>
        <taxon>Arthropoda</taxon>
        <taxon>Hexapoda</taxon>
        <taxon>Insecta</taxon>
        <taxon>Pterygota</taxon>
        <taxon>Neoptera</taxon>
        <taxon>Endopterygota</taxon>
        <taxon>Coleoptera</taxon>
        <taxon>Polyphaga</taxon>
        <taxon>Cucujiformia</taxon>
        <taxon>Chrysomeloidea</taxon>
        <taxon>Cerambycidae</taxon>
        <taxon>Cerambycinae</taxon>
        <taxon>Callichromatini</taxon>
        <taxon>Aromia</taxon>
    </lineage>
</organism>
<keyword evidence="4" id="KW-0325">Glycoprotein</keyword>
<dbReference type="InterPro" id="IPR013783">
    <property type="entry name" value="Ig-like_fold"/>
</dbReference>
<keyword evidence="3" id="KW-1015">Disulfide bond</keyword>
<keyword evidence="5" id="KW-0393">Immunoglobulin domain</keyword>
<evidence type="ECO:0000256" key="4">
    <source>
        <dbReference type="ARBA" id="ARBA00023180"/>
    </source>
</evidence>
<dbReference type="Proteomes" id="UP001162162">
    <property type="component" value="Unassembled WGS sequence"/>
</dbReference>
<dbReference type="InterPro" id="IPR007110">
    <property type="entry name" value="Ig-like_dom"/>
</dbReference>
<dbReference type="Pfam" id="PF13895">
    <property type="entry name" value="Ig_2"/>
    <property type="match status" value="1"/>
</dbReference>
<comment type="subcellular location">
    <subcellularLocation>
        <location evidence="1">Membrane</location>
        <topology evidence="1">Single-pass type I membrane protein</topology>
    </subcellularLocation>
</comment>
<dbReference type="PANTHER" id="PTHR11640:SF31">
    <property type="entry name" value="IRREGULAR CHIASM C-ROUGHEST PROTEIN-RELATED"/>
    <property type="match status" value="1"/>
</dbReference>
<dbReference type="GO" id="GO:0005886">
    <property type="term" value="C:plasma membrane"/>
    <property type="evidence" value="ECO:0007669"/>
    <property type="project" value="TreeGrafter"/>
</dbReference>
<keyword evidence="8" id="KW-1185">Reference proteome</keyword>
<reference evidence="7" key="1">
    <citation type="journal article" date="2023" name="Insect Mol. Biol.">
        <title>Genome sequencing provides insights into the evolution of gene families encoding plant cell wall-degrading enzymes in longhorned beetles.</title>
        <authorList>
            <person name="Shin N.R."/>
            <person name="Okamura Y."/>
            <person name="Kirsch R."/>
            <person name="Pauchet Y."/>
        </authorList>
    </citation>
    <scope>NUCLEOTIDE SEQUENCE</scope>
    <source>
        <strain evidence="7">AMC_N1</strain>
    </source>
</reference>
<sequence>MNSGLLFDINLLTQMNTKFLSWDHDQCRCQNLICVFADAPSPAKLSYTSSLSSHVVKGGSVTLVCTVDSPGRPDNVTYVWSRGAHLMSDVKSSTFVISPVRLETRSNFTCAPVNEGGKGVPATVVIDVKAPPSFIQKLQTYQGVLYNSEYINLTCTVECYPLCSIIWRENGVKIDPENNPRYDIENTILPPNINKNDFESVNSTLVWNVSAWPRKQLDKTAPHSNYTCESTHNEVGTGVSSSIEIAVDCK</sequence>
<accession>A0AAV8YC01</accession>
<name>A0AAV8YC01_9CUCU</name>
<evidence type="ECO:0000256" key="5">
    <source>
        <dbReference type="ARBA" id="ARBA00023319"/>
    </source>
</evidence>
<dbReference type="AlphaFoldDB" id="A0AAV8YC01"/>
<protein>
    <recommendedName>
        <fullName evidence="6">Ig-like domain-containing protein</fullName>
    </recommendedName>
</protein>
<dbReference type="InterPro" id="IPR051275">
    <property type="entry name" value="Cell_adhesion_signaling"/>
</dbReference>
<dbReference type="GO" id="GO:0098609">
    <property type="term" value="P:cell-cell adhesion"/>
    <property type="evidence" value="ECO:0007669"/>
    <property type="project" value="TreeGrafter"/>
</dbReference>
<dbReference type="EMBL" id="JAPWTK010000138">
    <property type="protein sequence ID" value="KAJ8948369.1"/>
    <property type="molecule type" value="Genomic_DNA"/>
</dbReference>
<evidence type="ECO:0000256" key="3">
    <source>
        <dbReference type="ARBA" id="ARBA00023157"/>
    </source>
</evidence>
<dbReference type="Gene3D" id="2.60.40.10">
    <property type="entry name" value="Immunoglobulins"/>
    <property type="match status" value="2"/>
</dbReference>
<dbReference type="InterPro" id="IPR036179">
    <property type="entry name" value="Ig-like_dom_sf"/>
</dbReference>
<gene>
    <name evidence="7" type="ORF">NQ318_019354</name>
</gene>
<dbReference type="GO" id="GO:0005911">
    <property type="term" value="C:cell-cell junction"/>
    <property type="evidence" value="ECO:0007669"/>
    <property type="project" value="TreeGrafter"/>
</dbReference>
<evidence type="ECO:0000256" key="2">
    <source>
        <dbReference type="ARBA" id="ARBA00023136"/>
    </source>
</evidence>
<evidence type="ECO:0000313" key="8">
    <source>
        <dbReference type="Proteomes" id="UP001162162"/>
    </source>
</evidence>
<keyword evidence="2" id="KW-0472">Membrane</keyword>
<comment type="caution">
    <text evidence="7">The sequence shown here is derived from an EMBL/GenBank/DDBJ whole genome shotgun (WGS) entry which is preliminary data.</text>
</comment>
<dbReference type="PROSITE" id="PS50835">
    <property type="entry name" value="IG_LIKE"/>
    <property type="match status" value="2"/>
</dbReference>
<evidence type="ECO:0000256" key="1">
    <source>
        <dbReference type="ARBA" id="ARBA00004479"/>
    </source>
</evidence>
<evidence type="ECO:0000259" key="6">
    <source>
        <dbReference type="PROSITE" id="PS50835"/>
    </source>
</evidence>
<dbReference type="GO" id="GO:0050839">
    <property type="term" value="F:cell adhesion molecule binding"/>
    <property type="evidence" value="ECO:0007669"/>
    <property type="project" value="TreeGrafter"/>
</dbReference>
<proteinExistence type="predicted"/>
<dbReference type="SUPFAM" id="SSF48726">
    <property type="entry name" value="Immunoglobulin"/>
    <property type="match status" value="2"/>
</dbReference>
<feature type="domain" description="Ig-like" evidence="6">
    <location>
        <begin position="132"/>
        <end position="244"/>
    </location>
</feature>
<dbReference type="PANTHER" id="PTHR11640">
    <property type="entry name" value="NEPHRIN"/>
    <property type="match status" value="1"/>
</dbReference>
<feature type="domain" description="Ig-like" evidence="6">
    <location>
        <begin position="40"/>
        <end position="127"/>
    </location>
</feature>
<evidence type="ECO:0000313" key="7">
    <source>
        <dbReference type="EMBL" id="KAJ8948369.1"/>
    </source>
</evidence>